<feature type="transmembrane region" description="Helical" evidence="10">
    <location>
        <begin position="91"/>
        <end position="109"/>
    </location>
</feature>
<evidence type="ECO:0000256" key="8">
    <source>
        <dbReference type="ARBA" id="ARBA00022777"/>
    </source>
</evidence>
<dbReference type="Gene3D" id="3.30.565.10">
    <property type="entry name" value="Histidine kinase-like ATPase, C-terminal domain"/>
    <property type="match status" value="1"/>
</dbReference>
<evidence type="ECO:0000256" key="10">
    <source>
        <dbReference type="SAM" id="Phobius"/>
    </source>
</evidence>
<feature type="domain" description="HAMP" evidence="12">
    <location>
        <begin position="110"/>
        <end position="162"/>
    </location>
</feature>
<dbReference type="Gene3D" id="6.10.340.10">
    <property type="match status" value="1"/>
</dbReference>
<dbReference type="InterPro" id="IPR003660">
    <property type="entry name" value="HAMP_dom"/>
</dbReference>
<dbReference type="GO" id="GO:0005886">
    <property type="term" value="C:plasma membrane"/>
    <property type="evidence" value="ECO:0007669"/>
    <property type="project" value="UniProtKB-SubCell"/>
</dbReference>
<dbReference type="AlphaFoldDB" id="A0A8I1MUK5"/>
<evidence type="ECO:0000256" key="4">
    <source>
        <dbReference type="ARBA" id="ARBA00022475"/>
    </source>
</evidence>
<evidence type="ECO:0000259" key="11">
    <source>
        <dbReference type="PROSITE" id="PS50109"/>
    </source>
</evidence>
<dbReference type="Pfam" id="PF00672">
    <property type="entry name" value="HAMP"/>
    <property type="match status" value="1"/>
</dbReference>
<keyword evidence="10" id="KW-0472">Membrane</keyword>
<dbReference type="EMBL" id="JAFKMR010000011">
    <property type="protein sequence ID" value="MBN8743429.1"/>
    <property type="molecule type" value="Genomic_DNA"/>
</dbReference>
<protein>
    <recommendedName>
        <fullName evidence="3">histidine kinase</fullName>
        <ecNumber evidence="3">2.7.13.3</ecNumber>
    </recommendedName>
</protein>
<dbReference type="Proteomes" id="UP000664800">
    <property type="component" value="Unassembled WGS sequence"/>
</dbReference>
<keyword evidence="5" id="KW-0597">Phosphoprotein</keyword>
<keyword evidence="8 13" id="KW-0418">Kinase</keyword>
<dbReference type="GO" id="GO:0000155">
    <property type="term" value="F:phosphorelay sensor kinase activity"/>
    <property type="evidence" value="ECO:0007669"/>
    <property type="project" value="InterPro"/>
</dbReference>
<reference evidence="13" key="1">
    <citation type="submission" date="2021-02" db="EMBL/GenBank/DDBJ databases">
        <title>Thiocyanate and organic carbon inputs drive convergent selection for specific autotrophic Afipia and Thiobacillus strains within complex microbiomes.</title>
        <authorList>
            <person name="Huddy R.J."/>
            <person name="Sachdeva R."/>
            <person name="Kadzinga F."/>
            <person name="Kantor R.S."/>
            <person name="Harrison S.T.L."/>
            <person name="Banfield J.F."/>
        </authorList>
    </citation>
    <scope>NUCLEOTIDE SEQUENCE</scope>
    <source>
        <strain evidence="13">SCN18_13_7_16_R3_B_64_19</strain>
    </source>
</reference>
<evidence type="ECO:0000256" key="1">
    <source>
        <dbReference type="ARBA" id="ARBA00000085"/>
    </source>
</evidence>
<keyword evidence="4" id="KW-1003">Cell membrane</keyword>
<dbReference type="CDD" id="cd00075">
    <property type="entry name" value="HATPase"/>
    <property type="match status" value="1"/>
</dbReference>
<keyword evidence="10" id="KW-1133">Transmembrane helix</keyword>
<dbReference type="SUPFAM" id="SSF47384">
    <property type="entry name" value="Homodimeric domain of signal transducing histidine kinase"/>
    <property type="match status" value="1"/>
</dbReference>
<keyword evidence="7" id="KW-0547">Nucleotide-binding</keyword>
<dbReference type="InterPro" id="IPR003594">
    <property type="entry name" value="HATPase_dom"/>
</dbReference>
<dbReference type="InterPro" id="IPR003661">
    <property type="entry name" value="HisK_dim/P_dom"/>
</dbReference>
<evidence type="ECO:0000256" key="3">
    <source>
        <dbReference type="ARBA" id="ARBA00012438"/>
    </source>
</evidence>
<keyword evidence="9" id="KW-0067">ATP-binding</keyword>
<dbReference type="InterPro" id="IPR005467">
    <property type="entry name" value="His_kinase_dom"/>
</dbReference>
<dbReference type="InterPro" id="IPR036890">
    <property type="entry name" value="HATPase_C_sf"/>
</dbReference>
<keyword evidence="10" id="KW-0812">Transmembrane</keyword>
<evidence type="ECO:0000256" key="2">
    <source>
        <dbReference type="ARBA" id="ARBA00004651"/>
    </source>
</evidence>
<feature type="transmembrane region" description="Helical" evidence="10">
    <location>
        <begin position="31"/>
        <end position="54"/>
    </location>
</feature>
<dbReference type="EC" id="2.7.13.3" evidence="3"/>
<comment type="caution">
    <text evidence="13">The sequence shown here is derived from an EMBL/GenBank/DDBJ whole genome shotgun (WGS) entry which is preliminary data.</text>
</comment>
<organism evidence="13 14">
    <name type="scientific">Thiomonas arsenitoxydans (strain DSM 22701 / CIP 110005 / 3As)</name>
    <dbReference type="NCBI Taxonomy" id="426114"/>
    <lineage>
        <taxon>Bacteria</taxon>
        <taxon>Pseudomonadati</taxon>
        <taxon>Pseudomonadota</taxon>
        <taxon>Betaproteobacteria</taxon>
        <taxon>Burkholderiales</taxon>
        <taxon>Thiomonas</taxon>
    </lineage>
</organism>
<evidence type="ECO:0000313" key="13">
    <source>
        <dbReference type="EMBL" id="MBN8743429.1"/>
    </source>
</evidence>
<comment type="catalytic activity">
    <reaction evidence="1">
        <text>ATP + protein L-histidine = ADP + protein N-phospho-L-histidine.</text>
        <dbReference type="EC" id="2.7.13.3"/>
    </reaction>
</comment>
<dbReference type="SMART" id="SM00387">
    <property type="entry name" value="HATPase_c"/>
    <property type="match status" value="1"/>
</dbReference>
<dbReference type="Pfam" id="PF02518">
    <property type="entry name" value="HATPase_c"/>
    <property type="match status" value="1"/>
</dbReference>
<evidence type="ECO:0000256" key="9">
    <source>
        <dbReference type="ARBA" id="ARBA00022840"/>
    </source>
</evidence>
<dbReference type="GO" id="GO:0005524">
    <property type="term" value="F:ATP binding"/>
    <property type="evidence" value="ECO:0007669"/>
    <property type="project" value="UniProtKB-KW"/>
</dbReference>
<dbReference type="SMART" id="SM00304">
    <property type="entry name" value="HAMP"/>
    <property type="match status" value="1"/>
</dbReference>
<comment type="subcellular location">
    <subcellularLocation>
        <location evidence="2">Cell membrane</location>
        <topology evidence="2">Multi-pass membrane protein</topology>
    </subcellularLocation>
</comment>
<feature type="domain" description="Histidine kinase" evidence="11">
    <location>
        <begin position="170"/>
        <end position="371"/>
    </location>
</feature>
<name>A0A8I1MUK5_THIA3</name>
<evidence type="ECO:0000256" key="6">
    <source>
        <dbReference type="ARBA" id="ARBA00022679"/>
    </source>
</evidence>
<evidence type="ECO:0000256" key="7">
    <source>
        <dbReference type="ARBA" id="ARBA00022741"/>
    </source>
</evidence>
<dbReference type="CDD" id="cd06225">
    <property type="entry name" value="HAMP"/>
    <property type="match status" value="1"/>
</dbReference>
<gene>
    <name evidence="13" type="ORF">J0I24_03895</name>
</gene>
<sequence length="371" mass="40509">MASPMPPGAVPTPPAATEPGVAKQAKLWKRLWIALILALLVQALVSALVFHWVFEMDPQRAQFRREVFRAFMLQHGIGPPSPWRHLLMSPFFGTVVTAILLSLVTYPIMRRLTRRLENLQQGVRAWGGGDLSARVPVQGRDEVAQLAQSFNTAAGRIESLMQSHKSLLAYTSHELRTPLTRLRLSLETLSTPVPAAARDVAARAAKHDLAELDALIDDILLSSRLDAATGQTLQLEELDLLALLAEEAARFDVEVHGDWITLQGDERLLRRAVRNLLDNAQRHAPGAAPQVSLTAVQGGGIIRVCDQGPGIPPADAQRIFEPFERLSGRGEGTGLGLALVRRIARQHGGEARCLPRAGGGTCFEVWLGRKP</sequence>
<dbReference type="SMART" id="SM00388">
    <property type="entry name" value="HisKA"/>
    <property type="match status" value="1"/>
</dbReference>
<dbReference type="PROSITE" id="PS50109">
    <property type="entry name" value="HIS_KIN"/>
    <property type="match status" value="1"/>
</dbReference>
<proteinExistence type="predicted"/>
<dbReference type="InterPro" id="IPR050980">
    <property type="entry name" value="2C_sensor_his_kinase"/>
</dbReference>
<dbReference type="InterPro" id="IPR004358">
    <property type="entry name" value="Sig_transdc_His_kin-like_C"/>
</dbReference>
<keyword evidence="6" id="KW-0808">Transferase</keyword>
<dbReference type="RefSeq" id="WP_276728183.1">
    <property type="nucleotide sequence ID" value="NZ_JAFKMR010000011.1"/>
</dbReference>
<dbReference type="SUPFAM" id="SSF55874">
    <property type="entry name" value="ATPase domain of HSP90 chaperone/DNA topoisomerase II/histidine kinase"/>
    <property type="match status" value="1"/>
</dbReference>
<dbReference type="CDD" id="cd00082">
    <property type="entry name" value="HisKA"/>
    <property type="match status" value="1"/>
</dbReference>
<dbReference type="Gene3D" id="1.10.287.130">
    <property type="match status" value="1"/>
</dbReference>
<dbReference type="PROSITE" id="PS50885">
    <property type="entry name" value="HAMP"/>
    <property type="match status" value="1"/>
</dbReference>
<dbReference type="PRINTS" id="PR00344">
    <property type="entry name" value="BCTRLSENSOR"/>
</dbReference>
<evidence type="ECO:0000259" key="12">
    <source>
        <dbReference type="PROSITE" id="PS50885"/>
    </source>
</evidence>
<dbReference type="SUPFAM" id="SSF158472">
    <property type="entry name" value="HAMP domain-like"/>
    <property type="match status" value="1"/>
</dbReference>
<dbReference type="PANTHER" id="PTHR44936:SF10">
    <property type="entry name" value="SENSOR PROTEIN RSTB"/>
    <property type="match status" value="1"/>
</dbReference>
<dbReference type="PANTHER" id="PTHR44936">
    <property type="entry name" value="SENSOR PROTEIN CREC"/>
    <property type="match status" value="1"/>
</dbReference>
<accession>A0A8I1MUK5</accession>
<evidence type="ECO:0000256" key="5">
    <source>
        <dbReference type="ARBA" id="ARBA00022553"/>
    </source>
</evidence>
<evidence type="ECO:0000313" key="14">
    <source>
        <dbReference type="Proteomes" id="UP000664800"/>
    </source>
</evidence>
<dbReference type="Pfam" id="PF00512">
    <property type="entry name" value="HisKA"/>
    <property type="match status" value="1"/>
</dbReference>
<dbReference type="InterPro" id="IPR036097">
    <property type="entry name" value="HisK_dim/P_sf"/>
</dbReference>